<proteinExistence type="predicted"/>
<feature type="chain" id="PRO_5026140023" evidence="1">
    <location>
        <begin position="25"/>
        <end position="759"/>
    </location>
</feature>
<evidence type="ECO:0000313" key="4">
    <source>
        <dbReference type="Proteomes" id="UP000426027"/>
    </source>
</evidence>
<gene>
    <name evidence="3" type="ORF">GLV81_16480</name>
</gene>
<dbReference type="Proteomes" id="UP000426027">
    <property type="component" value="Chromosome"/>
</dbReference>
<dbReference type="NCBIfam" id="TIGR04183">
    <property type="entry name" value="Por_Secre_tail"/>
    <property type="match status" value="1"/>
</dbReference>
<name>A0A6I6GWJ9_9BACT</name>
<protein>
    <submittedName>
        <fullName evidence="3">T9SS type A sorting domain-containing protein</fullName>
    </submittedName>
</protein>
<accession>A0A6I6GWJ9</accession>
<evidence type="ECO:0000313" key="3">
    <source>
        <dbReference type="EMBL" id="QGW29489.1"/>
    </source>
</evidence>
<dbReference type="SUPFAM" id="SSF63829">
    <property type="entry name" value="Calcium-dependent phosphotriesterase"/>
    <property type="match status" value="1"/>
</dbReference>
<organism evidence="3 4">
    <name type="scientific">Phnomibacter ginsenosidimutans</name>
    <dbReference type="NCBI Taxonomy" id="2676868"/>
    <lineage>
        <taxon>Bacteria</taxon>
        <taxon>Pseudomonadati</taxon>
        <taxon>Bacteroidota</taxon>
        <taxon>Chitinophagia</taxon>
        <taxon>Chitinophagales</taxon>
        <taxon>Chitinophagaceae</taxon>
        <taxon>Phnomibacter</taxon>
    </lineage>
</organism>
<dbReference type="InterPro" id="IPR026444">
    <property type="entry name" value="Secre_tail"/>
</dbReference>
<dbReference type="Gene3D" id="2.80.10.50">
    <property type="match status" value="4"/>
</dbReference>
<sequence>MKHVYLRKTLAGALLLLGTHIGFGQQGGVLDATTFGAGTSGGSNFLSATTIDANQKILIGGSFTSFNGTSINNFTRLNTDGSIDGGFTTGTGPNGIVRAVVIQPSDSKILIGGTFPQYNGVGRTRVARINTDGTLDVSFALTGTGITGGDVFAIGIQSDGKIIIAGTFTGYNGTTTNRIARLNTDGSLDATFTTNLGTGANGNVNRVAIQSDDKIVVVGAFTSINGVSSPGVARLNSDGTPEAAFTTNIGTGANNAVEALAIQPNGSIVIGGAFTTFNGVATGRIVRLASNGTPDASFTTATGTGAGNNTVFTIRILSNDNIMLAGSFTTFNGASRSGIARLLSTGALDANFIPGTGTTAQINIMGIQSDGKIVLGGAFPTYNGATRNRIARLHGDLTAASTAQTATITSISANNVYALGSTDGSIVAKVVPNGATPVSGNVTAQVFFDGSVQSVGSIPYLQRHYEITPAAGSTARVTLYFTQAEFDAFNAVPNGADLPYNGADVEGNKANIRFTKYSGSSTGGTGNPADYSGGSSIIDPLDTDIVWNSTTSKWEISFDVSGFSGFFMQTSLNLLPVKLKNFTARAEGITAKLDWNTSSEQNSSHFNVERSLDGNSFVVAGKVNAAGNSSSNRVYAFADNLAKVPHTGVVYYRLNMIDKDGKAAYSEVKSIRPAKVQLGAALLQNPVNSEARLLYQAAASETISIRVLDSRGQLLMQQQQQVSAGANQIRLATASLAKGIYIIEVNGNGERSTLRVVKE</sequence>
<dbReference type="KEGG" id="fls:GLV81_16480"/>
<feature type="signal peptide" evidence="1">
    <location>
        <begin position="1"/>
        <end position="24"/>
    </location>
</feature>
<evidence type="ECO:0000256" key="1">
    <source>
        <dbReference type="SAM" id="SignalP"/>
    </source>
</evidence>
<dbReference type="Pfam" id="PF18962">
    <property type="entry name" value="Por_Secre_tail"/>
    <property type="match status" value="1"/>
</dbReference>
<dbReference type="EMBL" id="CP046566">
    <property type="protein sequence ID" value="QGW29489.1"/>
    <property type="molecule type" value="Genomic_DNA"/>
</dbReference>
<dbReference type="InterPro" id="IPR013783">
    <property type="entry name" value="Ig-like_fold"/>
</dbReference>
<dbReference type="Gene3D" id="2.60.40.10">
    <property type="entry name" value="Immunoglobulins"/>
    <property type="match status" value="1"/>
</dbReference>
<evidence type="ECO:0000259" key="2">
    <source>
        <dbReference type="Pfam" id="PF18962"/>
    </source>
</evidence>
<dbReference type="AlphaFoldDB" id="A0A6I6GWJ9"/>
<dbReference type="NCBIfam" id="TIGR02608">
    <property type="entry name" value="delta_60_rpt"/>
    <property type="match status" value="6"/>
</dbReference>
<dbReference type="Pfam" id="PF17164">
    <property type="entry name" value="DUF5122"/>
    <property type="match status" value="7"/>
</dbReference>
<dbReference type="InterPro" id="IPR013431">
    <property type="entry name" value="Delta_60_rpt"/>
</dbReference>
<dbReference type="RefSeq" id="WP_157479841.1">
    <property type="nucleotide sequence ID" value="NZ_CP046566.1"/>
</dbReference>
<keyword evidence="4" id="KW-1185">Reference proteome</keyword>
<keyword evidence="1" id="KW-0732">Signal</keyword>
<reference evidence="3 4" key="1">
    <citation type="submission" date="2019-11" db="EMBL/GenBank/DDBJ databases">
        <authorList>
            <person name="Im W.T."/>
        </authorList>
    </citation>
    <scope>NUCLEOTIDE SEQUENCE [LARGE SCALE GENOMIC DNA]</scope>
    <source>
        <strain evidence="3 4">SB-02</strain>
    </source>
</reference>
<feature type="domain" description="Secretion system C-terminal sorting" evidence="2">
    <location>
        <begin position="685"/>
        <end position="753"/>
    </location>
</feature>